<organism evidence="1 2">
    <name type="scientific">Clostridium rhizosphaerae</name>
    <dbReference type="NCBI Taxonomy" id="2803861"/>
    <lineage>
        <taxon>Bacteria</taxon>
        <taxon>Bacillati</taxon>
        <taxon>Bacillota</taxon>
        <taxon>Clostridia</taxon>
        <taxon>Eubacteriales</taxon>
        <taxon>Clostridiaceae</taxon>
        <taxon>Clostridium</taxon>
    </lineage>
</organism>
<name>A0ABS1T8S0_9CLOT</name>
<evidence type="ECO:0000313" key="2">
    <source>
        <dbReference type="Proteomes" id="UP000632377"/>
    </source>
</evidence>
<proteinExistence type="predicted"/>
<evidence type="ECO:0000313" key="1">
    <source>
        <dbReference type="EMBL" id="MBL4935182.1"/>
    </source>
</evidence>
<dbReference type="EMBL" id="JAESWC010000002">
    <property type="protein sequence ID" value="MBL4935182.1"/>
    <property type="molecule type" value="Genomic_DNA"/>
</dbReference>
<dbReference type="Proteomes" id="UP000632377">
    <property type="component" value="Unassembled WGS sequence"/>
</dbReference>
<accession>A0ABS1T8S0</accession>
<comment type="caution">
    <text evidence="1">The sequence shown here is derived from an EMBL/GenBank/DDBJ whole genome shotgun (WGS) entry which is preliminary data.</text>
</comment>
<gene>
    <name evidence="1" type="ORF">JK636_05360</name>
</gene>
<dbReference type="RefSeq" id="WP_202747790.1">
    <property type="nucleotide sequence ID" value="NZ_JAESWC010000002.1"/>
</dbReference>
<protein>
    <submittedName>
        <fullName evidence="1">Uncharacterized protein</fullName>
    </submittedName>
</protein>
<reference evidence="1 2" key="1">
    <citation type="submission" date="2021-01" db="EMBL/GenBank/DDBJ databases">
        <title>Genome public.</title>
        <authorList>
            <person name="Liu C."/>
            <person name="Sun Q."/>
        </authorList>
    </citation>
    <scope>NUCLEOTIDE SEQUENCE [LARGE SCALE GENOMIC DNA]</scope>
    <source>
        <strain evidence="1 2">YIM B02515</strain>
    </source>
</reference>
<keyword evidence="2" id="KW-1185">Reference proteome</keyword>
<sequence length="96" mass="11143">MKKIKFIIIFSLCFLIVGYGFIKISSDLPDFIKNRSYIKVSFHPNPFDLKFDIGNYIIYINNDAFKNINDSSVGKIKNAVENSIFRDFIKGEIRNP</sequence>